<reference evidence="1 2" key="1">
    <citation type="submission" date="2018-08" db="EMBL/GenBank/DDBJ databases">
        <title>A genome reference for cultivated species of the human gut microbiota.</title>
        <authorList>
            <person name="Zou Y."/>
            <person name="Xue W."/>
            <person name="Luo G."/>
        </authorList>
    </citation>
    <scope>NUCLEOTIDE SEQUENCE [LARGE SCALE GENOMIC DNA]</scope>
    <source>
        <strain evidence="1 2">AM22-12LB</strain>
    </source>
</reference>
<proteinExistence type="predicted"/>
<dbReference type="EMBL" id="QRIM01000034">
    <property type="protein sequence ID" value="RHG55311.1"/>
    <property type="molecule type" value="Genomic_DNA"/>
</dbReference>
<evidence type="ECO:0000313" key="2">
    <source>
        <dbReference type="Proteomes" id="UP000286595"/>
    </source>
</evidence>
<organism evidence="1 2">
    <name type="scientific">Coprococcus comes</name>
    <dbReference type="NCBI Taxonomy" id="410072"/>
    <lineage>
        <taxon>Bacteria</taxon>
        <taxon>Bacillati</taxon>
        <taxon>Bacillota</taxon>
        <taxon>Clostridia</taxon>
        <taxon>Lachnospirales</taxon>
        <taxon>Lachnospiraceae</taxon>
        <taxon>Coprococcus</taxon>
    </lineage>
</organism>
<dbReference type="AlphaFoldDB" id="A0A414U744"/>
<comment type="caution">
    <text evidence="1">The sequence shown here is derived from an EMBL/GenBank/DDBJ whole genome shotgun (WGS) entry which is preliminary data.</text>
</comment>
<feature type="non-terminal residue" evidence="1">
    <location>
        <position position="1"/>
    </location>
</feature>
<sequence length="96" mass="11073">VRKNGWSKDLNLYVVLKVHVESKGAVDHKGLQFFYCLEVISLAKNAEESFMLFNKDADYQLHLPQFVHGMQFFFLITGYHGFTCRSGKLLSSKIIE</sequence>
<name>A0A414U744_9FIRM</name>
<protein>
    <submittedName>
        <fullName evidence="1">Uncharacterized protein</fullName>
    </submittedName>
</protein>
<gene>
    <name evidence="1" type="ORF">DW252_16915</name>
</gene>
<evidence type="ECO:0000313" key="1">
    <source>
        <dbReference type="EMBL" id="RHG55311.1"/>
    </source>
</evidence>
<dbReference type="Proteomes" id="UP000286595">
    <property type="component" value="Unassembled WGS sequence"/>
</dbReference>
<accession>A0A414U744</accession>